<dbReference type="GO" id="GO:0005737">
    <property type="term" value="C:cytoplasm"/>
    <property type="evidence" value="ECO:0007669"/>
    <property type="project" value="TreeGrafter"/>
</dbReference>
<comment type="function">
    <text evidence="8">Phosphorylation of dTMP to form dTDP in both de novo and salvage pathways of dTTP synthesis.</text>
</comment>
<dbReference type="HAMAP" id="MF_00165">
    <property type="entry name" value="Thymidylate_kinase"/>
    <property type="match status" value="1"/>
</dbReference>
<dbReference type="GO" id="GO:0006233">
    <property type="term" value="P:dTDP biosynthetic process"/>
    <property type="evidence" value="ECO:0007669"/>
    <property type="project" value="InterPro"/>
</dbReference>
<dbReference type="PANTHER" id="PTHR10344">
    <property type="entry name" value="THYMIDYLATE KINASE"/>
    <property type="match status" value="1"/>
</dbReference>
<comment type="catalytic activity">
    <reaction evidence="7 8">
        <text>dTMP + ATP = dTDP + ADP</text>
        <dbReference type="Rhea" id="RHEA:13517"/>
        <dbReference type="ChEBI" id="CHEBI:30616"/>
        <dbReference type="ChEBI" id="CHEBI:58369"/>
        <dbReference type="ChEBI" id="CHEBI:63528"/>
        <dbReference type="ChEBI" id="CHEBI:456216"/>
        <dbReference type="EC" id="2.7.4.9"/>
    </reaction>
</comment>
<organism evidence="10 11">
    <name type="scientific">Candidatus Uhrbacteria bacterium RIFCSPHIGHO2_12_FULL_60_25</name>
    <dbReference type="NCBI Taxonomy" id="1802399"/>
    <lineage>
        <taxon>Bacteria</taxon>
        <taxon>Candidatus Uhriibacteriota</taxon>
    </lineage>
</organism>
<keyword evidence="2 8" id="KW-0808">Transferase</keyword>
<evidence type="ECO:0000256" key="6">
    <source>
        <dbReference type="ARBA" id="ARBA00022840"/>
    </source>
</evidence>
<comment type="similarity">
    <text evidence="1 8">Belongs to the thymidylate kinase family.</text>
</comment>
<reference evidence="10 11" key="1">
    <citation type="journal article" date="2016" name="Nat. Commun.">
        <title>Thousands of microbial genomes shed light on interconnected biogeochemical processes in an aquifer system.</title>
        <authorList>
            <person name="Anantharaman K."/>
            <person name="Brown C.T."/>
            <person name="Hug L.A."/>
            <person name="Sharon I."/>
            <person name="Castelle C.J."/>
            <person name="Probst A.J."/>
            <person name="Thomas B.C."/>
            <person name="Singh A."/>
            <person name="Wilkins M.J."/>
            <person name="Karaoz U."/>
            <person name="Brodie E.L."/>
            <person name="Williams K.H."/>
            <person name="Hubbard S.S."/>
            <person name="Banfield J.F."/>
        </authorList>
    </citation>
    <scope>NUCLEOTIDE SEQUENCE [LARGE SCALE GENOMIC DNA]</scope>
</reference>
<keyword evidence="3 8" id="KW-0545">Nucleotide biosynthesis</keyword>
<keyword evidence="6 8" id="KW-0067">ATP-binding</keyword>
<evidence type="ECO:0000313" key="11">
    <source>
        <dbReference type="Proteomes" id="UP000176603"/>
    </source>
</evidence>
<dbReference type="SUPFAM" id="SSF52540">
    <property type="entry name" value="P-loop containing nucleoside triphosphate hydrolases"/>
    <property type="match status" value="1"/>
</dbReference>
<name>A0A1F7UN04_9BACT</name>
<dbReference type="InterPro" id="IPR018094">
    <property type="entry name" value="Thymidylate_kinase"/>
</dbReference>
<comment type="caution">
    <text evidence="10">The sequence shown here is derived from an EMBL/GenBank/DDBJ whole genome shotgun (WGS) entry which is preliminary data.</text>
</comment>
<dbReference type="EC" id="2.7.4.9" evidence="8"/>
<evidence type="ECO:0000256" key="1">
    <source>
        <dbReference type="ARBA" id="ARBA00009776"/>
    </source>
</evidence>
<dbReference type="GO" id="GO:0004798">
    <property type="term" value="F:dTMP kinase activity"/>
    <property type="evidence" value="ECO:0007669"/>
    <property type="project" value="UniProtKB-UniRule"/>
</dbReference>
<evidence type="ECO:0000256" key="5">
    <source>
        <dbReference type="ARBA" id="ARBA00022777"/>
    </source>
</evidence>
<dbReference type="InterPro" id="IPR027417">
    <property type="entry name" value="P-loop_NTPase"/>
</dbReference>
<dbReference type="Proteomes" id="UP000176603">
    <property type="component" value="Unassembled WGS sequence"/>
</dbReference>
<dbReference type="Pfam" id="PF02223">
    <property type="entry name" value="Thymidylate_kin"/>
    <property type="match status" value="1"/>
</dbReference>
<dbReference type="AlphaFoldDB" id="A0A1F7UN04"/>
<dbReference type="CDD" id="cd01672">
    <property type="entry name" value="TMPK"/>
    <property type="match status" value="1"/>
</dbReference>
<feature type="domain" description="Thymidylate kinase-like" evidence="9">
    <location>
        <begin position="49"/>
        <end position="214"/>
    </location>
</feature>
<gene>
    <name evidence="8" type="primary">tmk</name>
    <name evidence="10" type="ORF">A3E39_00925</name>
</gene>
<evidence type="ECO:0000256" key="3">
    <source>
        <dbReference type="ARBA" id="ARBA00022727"/>
    </source>
</evidence>
<dbReference type="EMBL" id="MGEH01000004">
    <property type="protein sequence ID" value="OGL79666.1"/>
    <property type="molecule type" value="Genomic_DNA"/>
</dbReference>
<evidence type="ECO:0000259" key="9">
    <source>
        <dbReference type="Pfam" id="PF02223"/>
    </source>
</evidence>
<evidence type="ECO:0000313" key="10">
    <source>
        <dbReference type="EMBL" id="OGL79666.1"/>
    </source>
</evidence>
<evidence type="ECO:0000256" key="4">
    <source>
        <dbReference type="ARBA" id="ARBA00022741"/>
    </source>
</evidence>
<feature type="binding site" evidence="8">
    <location>
        <begin position="12"/>
        <end position="19"/>
    </location>
    <ligand>
        <name>ATP</name>
        <dbReference type="ChEBI" id="CHEBI:30616"/>
    </ligand>
</feature>
<sequence>MRDDNKFIQIDGIDGSGKSTLLAAARAWAEGRNLKIFDVVDWSEREKTLPRLEDVGVADVLLAAEPTHAGIGWAIRNEIIRNDTPYDAAFASHAFALDRGVQYRRLILPFLAARPGCWVIQDRGLLSSLAYQPLQYETEKREPGTGNGEPVTIEWLLTLPGNKIALERVPDVFVFLDVDPKLARDRLAGRSDKKDDVRYEHTKFQTALAERFKRPDVTAPYTSRGTRMMVIDGGKTKVDVAADMTRLLDELSS</sequence>
<dbReference type="InterPro" id="IPR039430">
    <property type="entry name" value="Thymidylate_kin-like_dom"/>
</dbReference>
<evidence type="ECO:0000256" key="8">
    <source>
        <dbReference type="HAMAP-Rule" id="MF_00165"/>
    </source>
</evidence>
<dbReference type="GO" id="GO:0006227">
    <property type="term" value="P:dUDP biosynthetic process"/>
    <property type="evidence" value="ECO:0007669"/>
    <property type="project" value="TreeGrafter"/>
</dbReference>
<evidence type="ECO:0000256" key="2">
    <source>
        <dbReference type="ARBA" id="ARBA00022679"/>
    </source>
</evidence>
<evidence type="ECO:0000256" key="7">
    <source>
        <dbReference type="ARBA" id="ARBA00048743"/>
    </source>
</evidence>
<dbReference type="STRING" id="1802399.A3E39_00925"/>
<keyword evidence="5 8" id="KW-0418">Kinase</keyword>
<dbReference type="Gene3D" id="3.40.50.300">
    <property type="entry name" value="P-loop containing nucleotide triphosphate hydrolases"/>
    <property type="match status" value="1"/>
</dbReference>
<protein>
    <recommendedName>
        <fullName evidence="8">Thymidylate kinase</fullName>
        <ecNumber evidence="8">2.7.4.9</ecNumber>
    </recommendedName>
    <alternativeName>
        <fullName evidence="8">dTMP kinase</fullName>
    </alternativeName>
</protein>
<dbReference type="GO" id="GO:0006235">
    <property type="term" value="P:dTTP biosynthetic process"/>
    <property type="evidence" value="ECO:0007669"/>
    <property type="project" value="UniProtKB-UniRule"/>
</dbReference>
<dbReference type="GO" id="GO:0005524">
    <property type="term" value="F:ATP binding"/>
    <property type="evidence" value="ECO:0007669"/>
    <property type="project" value="UniProtKB-UniRule"/>
</dbReference>
<dbReference type="PANTHER" id="PTHR10344:SF4">
    <property type="entry name" value="UMP-CMP KINASE 2, MITOCHONDRIAL"/>
    <property type="match status" value="1"/>
</dbReference>
<proteinExistence type="inferred from homology"/>
<accession>A0A1F7UN04</accession>
<keyword evidence="4 8" id="KW-0547">Nucleotide-binding</keyword>